<dbReference type="PANTHER" id="PTHR30160:SF19">
    <property type="entry name" value="LIPOPOLYSACCHARIDE HEPTOSYLTRANSFERASE 1"/>
    <property type="match status" value="1"/>
</dbReference>
<dbReference type="GO" id="GO:0005829">
    <property type="term" value="C:cytosol"/>
    <property type="evidence" value="ECO:0007669"/>
    <property type="project" value="TreeGrafter"/>
</dbReference>
<name>A0A932GST3_UNCTE</name>
<dbReference type="EMBL" id="JACPSX010000294">
    <property type="protein sequence ID" value="MBI3016369.1"/>
    <property type="molecule type" value="Genomic_DNA"/>
</dbReference>
<accession>A0A932GST3</accession>
<comment type="caution">
    <text evidence="3">The sequence shown here is derived from an EMBL/GenBank/DDBJ whole genome shotgun (WGS) entry which is preliminary data.</text>
</comment>
<dbReference type="GO" id="GO:0008713">
    <property type="term" value="F:ADP-heptose-lipopolysaccharide heptosyltransferase activity"/>
    <property type="evidence" value="ECO:0007669"/>
    <property type="project" value="TreeGrafter"/>
</dbReference>
<dbReference type="InterPro" id="IPR002201">
    <property type="entry name" value="Glyco_trans_9"/>
</dbReference>
<keyword evidence="2" id="KW-0808">Transferase</keyword>
<protein>
    <submittedName>
        <fullName evidence="3">Glycosyltransferase family 9 protein</fullName>
    </submittedName>
</protein>
<sequence length="368" mass="39882">MTERMLPAQGRILIVKMSALGDVVHALPVARALRQALPGARIDWVVEEKARGVLEGNPDVDRVLVTKTSKWRRCPGLSSLREIAGLMGKLRGGRYDLAIDLQGLVKSGIITLLSGARLRLGYDPDYCRESLSALFTNCKGRPASREQHVVEQHLELLKAVGISRNGPVSFPLPHSHEVDRAVNYFLASLPGGTPERLVAIHPGAGWVTKLWPLERYALLADRIRRELGGTILILWGPGEEAMAWGLKEKMKEEGHVACPTSVPEMISLFPRCRLLVAGDTGPLHLAAACGLPAVGIFGPTSPLRNGPYGVPASVAHIPLPCSNCYGRTCPYGVECLRILTVEEVFTRVGALVGRLQWNGPRCNVGVAS</sequence>
<evidence type="ECO:0000256" key="2">
    <source>
        <dbReference type="ARBA" id="ARBA00022679"/>
    </source>
</evidence>
<dbReference type="Proteomes" id="UP000741360">
    <property type="component" value="Unassembled WGS sequence"/>
</dbReference>
<dbReference type="PANTHER" id="PTHR30160">
    <property type="entry name" value="TETRAACYLDISACCHARIDE 4'-KINASE-RELATED"/>
    <property type="match status" value="1"/>
</dbReference>
<evidence type="ECO:0000256" key="1">
    <source>
        <dbReference type="ARBA" id="ARBA00022676"/>
    </source>
</evidence>
<evidence type="ECO:0000313" key="4">
    <source>
        <dbReference type="Proteomes" id="UP000741360"/>
    </source>
</evidence>
<proteinExistence type="predicted"/>
<dbReference type="SUPFAM" id="SSF53756">
    <property type="entry name" value="UDP-Glycosyltransferase/glycogen phosphorylase"/>
    <property type="match status" value="1"/>
</dbReference>
<dbReference type="AlphaFoldDB" id="A0A932GST3"/>
<dbReference type="Pfam" id="PF01075">
    <property type="entry name" value="Glyco_transf_9"/>
    <property type="match status" value="1"/>
</dbReference>
<dbReference type="CDD" id="cd03789">
    <property type="entry name" value="GT9_LPS_heptosyltransferase"/>
    <property type="match status" value="1"/>
</dbReference>
<dbReference type="InterPro" id="IPR051199">
    <property type="entry name" value="LPS_LOS_Heptosyltrfase"/>
</dbReference>
<reference evidence="3" key="1">
    <citation type="submission" date="2020-07" db="EMBL/GenBank/DDBJ databases">
        <title>Huge and variable diversity of episymbiotic CPR bacteria and DPANN archaea in groundwater ecosystems.</title>
        <authorList>
            <person name="He C.Y."/>
            <person name="Keren R."/>
            <person name="Whittaker M."/>
            <person name="Farag I.F."/>
            <person name="Doudna J."/>
            <person name="Cate J.H.D."/>
            <person name="Banfield J.F."/>
        </authorList>
    </citation>
    <scope>NUCLEOTIDE SEQUENCE</scope>
    <source>
        <strain evidence="3">NC_groundwater_717_Ag_S-0.2um_59_8</strain>
    </source>
</reference>
<gene>
    <name evidence="3" type="ORF">HYY65_15190</name>
</gene>
<evidence type="ECO:0000313" key="3">
    <source>
        <dbReference type="EMBL" id="MBI3016369.1"/>
    </source>
</evidence>
<dbReference type="GO" id="GO:0009244">
    <property type="term" value="P:lipopolysaccharide core region biosynthetic process"/>
    <property type="evidence" value="ECO:0007669"/>
    <property type="project" value="TreeGrafter"/>
</dbReference>
<keyword evidence="1" id="KW-0328">Glycosyltransferase</keyword>
<organism evidence="3 4">
    <name type="scientific">Tectimicrobiota bacterium</name>
    <dbReference type="NCBI Taxonomy" id="2528274"/>
    <lineage>
        <taxon>Bacteria</taxon>
        <taxon>Pseudomonadati</taxon>
        <taxon>Nitrospinota/Tectimicrobiota group</taxon>
        <taxon>Candidatus Tectimicrobiota</taxon>
    </lineage>
</organism>
<dbReference type="Gene3D" id="3.40.50.2000">
    <property type="entry name" value="Glycogen Phosphorylase B"/>
    <property type="match status" value="2"/>
</dbReference>